<evidence type="ECO:0000256" key="3">
    <source>
        <dbReference type="ARBA" id="ARBA00006958"/>
    </source>
</evidence>
<evidence type="ECO:0000256" key="1">
    <source>
        <dbReference type="ARBA" id="ARBA00001968"/>
    </source>
</evidence>
<comment type="similarity">
    <text evidence="3">Belongs to the HARBI1 family.</text>
</comment>
<evidence type="ECO:0000313" key="10">
    <source>
        <dbReference type="EnsemblMetazoa" id="PPAI004663-PA"/>
    </source>
</evidence>
<dbReference type="InterPro" id="IPR027806">
    <property type="entry name" value="HARBI1_dom"/>
</dbReference>
<dbReference type="Proteomes" id="UP000092462">
    <property type="component" value="Unassembled WGS sequence"/>
</dbReference>
<dbReference type="EMBL" id="AJVK01013291">
    <property type="status" value="NOT_ANNOTATED_CDS"/>
    <property type="molecule type" value="Genomic_DNA"/>
</dbReference>
<dbReference type="EnsemblMetazoa" id="PPAI004663-RA">
    <property type="protein sequence ID" value="PPAI004663-PA"/>
    <property type="gene ID" value="PPAI004663"/>
</dbReference>
<sequence>MTIIKYLLARRMLRARRQREFRTRMKNLMLEYFSLLLKYKMRRIRTVWAYSRMDAAWVRLRDEAPEAEFKDAFRMSRESFWKLVELLREDLQHQPNLISTRIPVPPEKQVALTLYKLASCAEYRVIGDAFGIHKSTLCQHFHRVIKCINEKLVPRLIRMPKQDECRESAREFQNISSLPQIIGVLDRSHIPISSPEEDRKDFLNSRDYASIILQATVDHDKKFIDISVKHPGSCNDAFVFKNSCLYLRKEELIPRSNFHWNGVNIPYLIIGDPAYPLLPWLMKDFNEPNLPEEKDQFNKRLNRARVSVEAAFGRLKGRWRILLKRSEIGHTFMPEVVAACCSLHNFVEDENETFHINWNLTPADLEQLPQPKKYMCQENDSLEGSIIRNTLMDVILQSEVCLKADIAIECRISYLPLAVPYKICHGIYATNEADVTTIVGDSPKIWILRSLEDIR</sequence>
<evidence type="ECO:0000313" key="11">
    <source>
        <dbReference type="Proteomes" id="UP000092462"/>
    </source>
</evidence>
<evidence type="ECO:0000256" key="2">
    <source>
        <dbReference type="ARBA" id="ARBA00004123"/>
    </source>
</evidence>
<dbReference type="Pfam" id="PF26138">
    <property type="entry name" value="DUF8040"/>
    <property type="match status" value="1"/>
</dbReference>
<dbReference type="GO" id="GO:0004518">
    <property type="term" value="F:nuclease activity"/>
    <property type="evidence" value="ECO:0007669"/>
    <property type="project" value="UniProtKB-KW"/>
</dbReference>
<dbReference type="InterPro" id="IPR045249">
    <property type="entry name" value="HARBI1-like"/>
</dbReference>
<organism evidence="10 11">
    <name type="scientific">Phlebotomus papatasi</name>
    <name type="common">Sandfly</name>
    <dbReference type="NCBI Taxonomy" id="29031"/>
    <lineage>
        <taxon>Eukaryota</taxon>
        <taxon>Metazoa</taxon>
        <taxon>Ecdysozoa</taxon>
        <taxon>Arthropoda</taxon>
        <taxon>Hexapoda</taxon>
        <taxon>Insecta</taxon>
        <taxon>Pterygota</taxon>
        <taxon>Neoptera</taxon>
        <taxon>Endopterygota</taxon>
        <taxon>Diptera</taxon>
        <taxon>Nematocera</taxon>
        <taxon>Psychodoidea</taxon>
        <taxon>Psychodidae</taxon>
        <taxon>Phlebotomus</taxon>
        <taxon>Phlebotomus</taxon>
    </lineage>
</organism>
<dbReference type="Pfam" id="PF13359">
    <property type="entry name" value="DDE_Tnp_4"/>
    <property type="match status" value="1"/>
</dbReference>
<dbReference type="GO" id="GO:0016787">
    <property type="term" value="F:hydrolase activity"/>
    <property type="evidence" value="ECO:0007669"/>
    <property type="project" value="UniProtKB-KW"/>
</dbReference>
<dbReference type="InterPro" id="IPR058353">
    <property type="entry name" value="DUF8040"/>
</dbReference>
<comment type="subcellular location">
    <subcellularLocation>
        <location evidence="2">Nucleus</location>
    </subcellularLocation>
</comment>
<dbReference type="VEuPathDB" id="VectorBase:PPAPM1_000303"/>
<proteinExistence type="inferred from homology"/>
<dbReference type="AlphaFoldDB" id="A0A1B0DAF8"/>
<accession>A0A1B0DAF8</accession>
<protein>
    <submittedName>
        <fullName evidence="10">Uncharacterized protein</fullName>
    </submittedName>
</protein>
<dbReference type="EMBL" id="AJVK01013290">
    <property type="status" value="NOT_ANNOTATED_CDS"/>
    <property type="molecule type" value="Genomic_DNA"/>
</dbReference>
<name>A0A1B0DAF8_PHLPP</name>
<keyword evidence="11" id="KW-1185">Reference proteome</keyword>
<dbReference type="GO" id="GO:0005634">
    <property type="term" value="C:nucleus"/>
    <property type="evidence" value="ECO:0007669"/>
    <property type="project" value="UniProtKB-SubCell"/>
</dbReference>
<keyword evidence="5" id="KW-0479">Metal-binding</keyword>
<feature type="domain" description="DDE Tnp4" evidence="8">
    <location>
        <begin position="186"/>
        <end position="345"/>
    </location>
</feature>
<evidence type="ECO:0000256" key="6">
    <source>
        <dbReference type="ARBA" id="ARBA00022801"/>
    </source>
</evidence>
<keyword evidence="4" id="KW-0540">Nuclease</keyword>
<evidence type="ECO:0000256" key="5">
    <source>
        <dbReference type="ARBA" id="ARBA00022723"/>
    </source>
</evidence>
<dbReference type="PANTHER" id="PTHR22930:SF85">
    <property type="entry name" value="GH03217P-RELATED"/>
    <property type="match status" value="1"/>
</dbReference>
<evidence type="ECO:0000259" key="8">
    <source>
        <dbReference type="Pfam" id="PF13359"/>
    </source>
</evidence>
<comment type="cofactor">
    <cofactor evidence="1">
        <name>a divalent metal cation</name>
        <dbReference type="ChEBI" id="CHEBI:60240"/>
    </cofactor>
</comment>
<dbReference type="EMBL" id="AJVK01013289">
    <property type="status" value="NOT_ANNOTATED_CDS"/>
    <property type="molecule type" value="Genomic_DNA"/>
</dbReference>
<dbReference type="PANTHER" id="PTHR22930">
    <property type="match status" value="1"/>
</dbReference>
<keyword evidence="6" id="KW-0378">Hydrolase</keyword>
<dbReference type="VEuPathDB" id="VectorBase:PPAI004663"/>
<evidence type="ECO:0000256" key="7">
    <source>
        <dbReference type="ARBA" id="ARBA00023242"/>
    </source>
</evidence>
<evidence type="ECO:0000259" key="9">
    <source>
        <dbReference type="Pfam" id="PF26138"/>
    </source>
</evidence>
<reference evidence="10" key="1">
    <citation type="submission" date="2022-08" db="UniProtKB">
        <authorList>
            <consortium name="EnsemblMetazoa"/>
        </authorList>
    </citation>
    <scope>IDENTIFICATION</scope>
    <source>
        <strain evidence="10">Israel</strain>
    </source>
</reference>
<dbReference type="GO" id="GO:0046872">
    <property type="term" value="F:metal ion binding"/>
    <property type="evidence" value="ECO:0007669"/>
    <property type="project" value="UniProtKB-KW"/>
</dbReference>
<feature type="domain" description="DUF8040" evidence="9">
    <location>
        <begin position="55"/>
        <end position="148"/>
    </location>
</feature>
<evidence type="ECO:0000256" key="4">
    <source>
        <dbReference type="ARBA" id="ARBA00022722"/>
    </source>
</evidence>
<keyword evidence="7" id="KW-0539">Nucleus</keyword>